<evidence type="ECO:0000256" key="3">
    <source>
        <dbReference type="ARBA" id="ARBA00022723"/>
    </source>
</evidence>
<keyword evidence="10" id="KW-1185">Reference proteome</keyword>
<reference evidence="9" key="2">
    <citation type="submission" date="2025-09" db="UniProtKB">
        <authorList>
            <consortium name="Ensembl"/>
        </authorList>
    </citation>
    <scope>IDENTIFICATION</scope>
</reference>
<dbReference type="Ensembl" id="ENSPLAT00000006321.1">
    <property type="protein sequence ID" value="ENSPLAP00000023286.1"/>
    <property type="gene ID" value="ENSPLAG00000008516.1"/>
</dbReference>
<evidence type="ECO:0000256" key="6">
    <source>
        <dbReference type="ARBA" id="ARBA00023180"/>
    </source>
</evidence>
<keyword evidence="4" id="KW-0106">Calcium</keyword>
<comment type="subcellular location">
    <subcellularLocation>
        <location evidence="1">Membrane</location>
        <topology evidence="1">Single-pass type II membrane protein</topology>
    </subcellularLocation>
</comment>
<dbReference type="Proteomes" id="UP000261500">
    <property type="component" value="Unplaced"/>
</dbReference>
<keyword evidence="3" id="KW-0479">Metal-binding</keyword>
<evidence type="ECO:0000259" key="8">
    <source>
        <dbReference type="PROSITE" id="PS51406"/>
    </source>
</evidence>
<dbReference type="AlphaFoldDB" id="A0A3B3VE78"/>
<dbReference type="GO" id="GO:0008061">
    <property type="term" value="F:chitin binding"/>
    <property type="evidence" value="ECO:0007669"/>
    <property type="project" value="UniProtKB-KW"/>
</dbReference>
<protein>
    <recommendedName>
        <fullName evidence="8">Fibrinogen C-terminal domain-containing protein</fullName>
    </recommendedName>
</protein>
<keyword evidence="5" id="KW-0812">Transmembrane</keyword>
<dbReference type="PANTHER" id="PTHR19143:SF45">
    <property type="entry name" value="FIBRINOGEN C DOMAIN-CONTAINING PROTEIN 1"/>
    <property type="match status" value="1"/>
</dbReference>
<evidence type="ECO:0000256" key="2">
    <source>
        <dbReference type="ARBA" id="ARBA00022669"/>
    </source>
</evidence>
<evidence type="ECO:0000256" key="5">
    <source>
        <dbReference type="ARBA" id="ARBA00022968"/>
    </source>
</evidence>
<dbReference type="Gene3D" id="3.90.215.10">
    <property type="entry name" value="Gamma Fibrinogen, chain A, domain 1"/>
    <property type="match status" value="1"/>
</dbReference>
<dbReference type="GO" id="GO:0016020">
    <property type="term" value="C:membrane"/>
    <property type="evidence" value="ECO:0007669"/>
    <property type="project" value="UniProtKB-SubCell"/>
</dbReference>
<evidence type="ECO:0000313" key="10">
    <source>
        <dbReference type="Proteomes" id="UP000261500"/>
    </source>
</evidence>
<feature type="domain" description="Fibrinogen C-terminal" evidence="8">
    <location>
        <begin position="52"/>
        <end position="108"/>
    </location>
</feature>
<keyword evidence="5" id="KW-0735">Signal-anchor</keyword>
<dbReference type="GO" id="GO:0005615">
    <property type="term" value="C:extracellular space"/>
    <property type="evidence" value="ECO:0007669"/>
    <property type="project" value="TreeGrafter"/>
</dbReference>
<evidence type="ECO:0000256" key="1">
    <source>
        <dbReference type="ARBA" id="ARBA00004606"/>
    </source>
</evidence>
<dbReference type="PANTHER" id="PTHR19143">
    <property type="entry name" value="FIBRINOGEN/TENASCIN/ANGIOPOEITIN"/>
    <property type="match status" value="1"/>
</dbReference>
<dbReference type="GO" id="GO:0046872">
    <property type="term" value="F:metal ion binding"/>
    <property type="evidence" value="ECO:0007669"/>
    <property type="project" value="UniProtKB-KW"/>
</dbReference>
<dbReference type="InterPro" id="IPR050373">
    <property type="entry name" value="Fibrinogen_C-term_domain"/>
</dbReference>
<organism evidence="9 10">
    <name type="scientific">Poecilia latipinna</name>
    <name type="common">sailfin molly</name>
    <dbReference type="NCBI Taxonomy" id="48699"/>
    <lineage>
        <taxon>Eukaryota</taxon>
        <taxon>Metazoa</taxon>
        <taxon>Chordata</taxon>
        <taxon>Craniata</taxon>
        <taxon>Vertebrata</taxon>
        <taxon>Euteleostomi</taxon>
        <taxon>Actinopterygii</taxon>
        <taxon>Neopterygii</taxon>
        <taxon>Teleostei</taxon>
        <taxon>Neoteleostei</taxon>
        <taxon>Acanthomorphata</taxon>
        <taxon>Ovalentaria</taxon>
        <taxon>Atherinomorphae</taxon>
        <taxon>Cyprinodontiformes</taxon>
        <taxon>Poeciliidae</taxon>
        <taxon>Poeciliinae</taxon>
        <taxon>Poecilia</taxon>
    </lineage>
</organism>
<dbReference type="GeneTree" id="ENSGT00940000155976"/>
<dbReference type="InterPro" id="IPR014716">
    <property type="entry name" value="Fibrinogen_a/b/g_C_1"/>
</dbReference>
<dbReference type="InterPro" id="IPR036056">
    <property type="entry name" value="Fibrinogen-like_C"/>
</dbReference>
<dbReference type="NCBIfam" id="NF040941">
    <property type="entry name" value="GGGWT_bact"/>
    <property type="match status" value="1"/>
</dbReference>
<accession>A0A3B3VE78</accession>
<evidence type="ECO:0000256" key="4">
    <source>
        <dbReference type="ARBA" id="ARBA00022837"/>
    </source>
</evidence>
<keyword evidence="6" id="KW-0325">Glycoprotein</keyword>
<reference evidence="9" key="1">
    <citation type="submission" date="2025-08" db="UniProtKB">
        <authorList>
            <consortium name="Ensembl"/>
        </authorList>
    </citation>
    <scope>IDENTIFICATION</scope>
</reference>
<dbReference type="PROSITE" id="PS51406">
    <property type="entry name" value="FIBRINOGEN_C_2"/>
    <property type="match status" value="1"/>
</dbReference>
<dbReference type="SUPFAM" id="SSF56496">
    <property type="entry name" value="Fibrinogen C-terminal domain-like"/>
    <property type="match status" value="1"/>
</dbReference>
<sequence>MDVHKLVKLLEIKTMHDRLKISLCNSCAIVAFRLIQHELKMAQCLSLNRSRSETSSRPRDCGDLYASGQREDGIYSVFPVHHPTGFQVYCDMTTDGGGWTVRRERQRGEQTPTPSCLKLYWEL</sequence>
<comment type="subunit">
    <text evidence="7">Homotetramer; disulfide-linked.</text>
</comment>
<evidence type="ECO:0000313" key="9">
    <source>
        <dbReference type="Ensembl" id="ENSPLAP00000023286.1"/>
    </source>
</evidence>
<keyword evidence="2" id="KW-0147">Chitin-binding</keyword>
<dbReference type="Pfam" id="PF00147">
    <property type="entry name" value="Fibrinogen_C"/>
    <property type="match status" value="1"/>
</dbReference>
<proteinExistence type="predicted"/>
<evidence type="ECO:0000256" key="7">
    <source>
        <dbReference type="ARBA" id="ARBA00038769"/>
    </source>
</evidence>
<name>A0A3B3VE78_9TELE</name>
<dbReference type="STRING" id="48699.ENSPLAP00000023286"/>
<dbReference type="InterPro" id="IPR002181">
    <property type="entry name" value="Fibrinogen_a/b/g_C_dom"/>
</dbReference>